<feature type="transmembrane region" description="Helical" evidence="5">
    <location>
        <begin position="266"/>
        <end position="285"/>
    </location>
</feature>
<feature type="transmembrane region" description="Helical" evidence="5">
    <location>
        <begin position="178"/>
        <end position="202"/>
    </location>
</feature>
<dbReference type="PANTHER" id="PTHR46955:SF1">
    <property type="entry name" value="G-PROTEIN COUPLED RECEPTORS FAMILY 1 PROFILE DOMAIN-CONTAINING PROTEIN-RELATED"/>
    <property type="match status" value="1"/>
</dbReference>
<dbReference type="GeneID" id="185638"/>
<keyword evidence="7" id="KW-0675">Receptor</keyword>
<dbReference type="InParanoid" id="Q9UAQ1"/>
<dbReference type="GO" id="GO:0016020">
    <property type="term" value="C:membrane"/>
    <property type="evidence" value="ECO:0007669"/>
    <property type="project" value="UniProtKB-SubCell"/>
</dbReference>
<protein>
    <submittedName>
        <fullName evidence="7">G-protein coupled receptors family 1 profile domain-containing protein</fullName>
    </submittedName>
</protein>
<proteinExistence type="predicted"/>
<accession>Q9UAQ1</accession>
<dbReference type="HOGENOM" id="CLU_075642_0_0_1"/>
<evidence type="ECO:0000259" key="6">
    <source>
        <dbReference type="PROSITE" id="PS50262"/>
    </source>
</evidence>
<dbReference type="eggNOG" id="ENOG502SR0M">
    <property type="taxonomic scope" value="Eukaryota"/>
</dbReference>
<dbReference type="SUPFAM" id="SSF81321">
    <property type="entry name" value="Family A G protein-coupled receptor-like"/>
    <property type="match status" value="1"/>
</dbReference>
<feature type="transmembrane region" description="Helical" evidence="5">
    <location>
        <begin position="20"/>
        <end position="44"/>
    </location>
</feature>
<organism evidence="7 8">
    <name type="scientific">Caenorhabditis elegans</name>
    <dbReference type="NCBI Taxonomy" id="6239"/>
    <lineage>
        <taxon>Eukaryota</taxon>
        <taxon>Metazoa</taxon>
        <taxon>Ecdysozoa</taxon>
        <taxon>Nematoda</taxon>
        <taxon>Chromadorea</taxon>
        <taxon>Rhabditida</taxon>
        <taxon>Rhabditina</taxon>
        <taxon>Rhabditomorpha</taxon>
        <taxon>Rhabditoidea</taxon>
        <taxon>Rhabditidae</taxon>
        <taxon>Peloderinae</taxon>
        <taxon>Caenorhabditis</taxon>
    </lineage>
</organism>
<dbReference type="AGR" id="WB:WBGene00018312"/>
<reference evidence="7 8" key="1">
    <citation type="journal article" date="1998" name="Science">
        <title>Genome sequence of the nematode C. elegans: a platform for investigating biology.</title>
        <authorList>
            <consortium name="The C. elegans sequencing consortium"/>
            <person name="Sulson J.E."/>
            <person name="Waterston R."/>
        </authorList>
    </citation>
    <scope>NUCLEOTIDE SEQUENCE [LARGE SCALE GENOMIC DNA]</scope>
    <source>
        <strain evidence="7 8">Bristol N2</strain>
    </source>
</reference>
<dbReference type="InterPro" id="IPR019420">
    <property type="entry name" value="7TM_GPCR_serpentine_rcpt_Srbc"/>
</dbReference>
<dbReference type="WormBase" id="F41H8.1">
    <property type="protein sequence ID" value="CE19868"/>
    <property type="gene ID" value="WBGene00018312"/>
</dbReference>
<evidence type="ECO:0000256" key="5">
    <source>
        <dbReference type="SAM" id="Phobius"/>
    </source>
</evidence>
<dbReference type="OMA" id="APYIIYM"/>
<dbReference type="PaxDb" id="6239-F41H8.1"/>
<evidence type="ECO:0000256" key="1">
    <source>
        <dbReference type="ARBA" id="ARBA00004370"/>
    </source>
</evidence>
<dbReference type="UCSC" id="F41H8.1">
    <property type="organism name" value="c. elegans"/>
</dbReference>
<dbReference type="InterPro" id="IPR017452">
    <property type="entry name" value="GPCR_Rhodpsn_7TM"/>
</dbReference>
<dbReference type="EMBL" id="BX284605">
    <property type="protein sequence ID" value="CCD71069.1"/>
    <property type="molecule type" value="Genomic_DNA"/>
</dbReference>
<keyword evidence="4 5" id="KW-0472">Membrane</keyword>
<dbReference type="PANTHER" id="PTHR46955">
    <property type="entry name" value="PROTEIN CBG01349-RELATED"/>
    <property type="match status" value="1"/>
</dbReference>
<keyword evidence="8" id="KW-1185">Reference proteome</keyword>
<sequence length="316" mass="35118">MTSNQFDMGTFSNEVYLGTYFLILLLQVCCAGINGFIIVLFVKLPALRRNKHLRLVSYLSVGDCLTAIAEAPYIIYMIVNWNSVMLDFNPMYILISSVPLPMQLKISATITIGIALSRYLAVFFPTQFRKTEQSCFSEIVLAVAILLGIFDAILSFALSPPIRMPNCGTSGCFVSDQFRYYWGISNMVLGFIVILLSVSFFFKIKAVKRKTPNMGNSKLQQHKFQQANRTSTGILVSSMLFLTTPSVCVGLVELMGYSIFRLVGPFYSASLMSSGICNGIIFIGCNGDARQLLGRKPKQTLTHTMSVAPKSVIIRY</sequence>
<keyword evidence="2 5" id="KW-0812">Transmembrane</keyword>
<evidence type="ECO:0000256" key="4">
    <source>
        <dbReference type="ARBA" id="ARBA00023136"/>
    </source>
</evidence>
<dbReference type="OrthoDB" id="5794962at2759"/>
<feature type="transmembrane region" description="Helical" evidence="5">
    <location>
        <begin position="56"/>
        <end position="79"/>
    </location>
</feature>
<dbReference type="CTD" id="185638"/>
<dbReference type="InterPro" id="IPR052322">
    <property type="entry name" value="Mito_rRNA_Mtase_NSUN4"/>
</dbReference>
<dbReference type="PIR" id="T33776">
    <property type="entry name" value="T33776"/>
</dbReference>
<feature type="transmembrane region" description="Helical" evidence="5">
    <location>
        <begin position="233"/>
        <end position="260"/>
    </location>
</feature>
<dbReference type="Proteomes" id="UP000001940">
    <property type="component" value="Chromosome V"/>
</dbReference>
<gene>
    <name evidence="7" type="ORF">CELE_F41H8.1</name>
    <name evidence="7 9" type="ORF">F41H8.1</name>
</gene>
<dbReference type="PhylomeDB" id="Q9UAQ1"/>
<dbReference type="FunCoup" id="Q9UAQ1">
    <property type="interactions" value="28"/>
</dbReference>
<evidence type="ECO:0000313" key="9">
    <source>
        <dbReference type="WormBase" id="F41H8.1"/>
    </source>
</evidence>
<keyword evidence="3 5" id="KW-1133">Transmembrane helix</keyword>
<evidence type="ECO:0000313" key="8">
    <source>
        <dbReference type="Proteomes" id="UP000001940"/>
    </source>
</evidence>
<evidence type="ECO:0000313" key="7">
    <source>
        <dbReference type="EMBL" id="CCD71069.1"/>
    </source>
</evidence>
<dbReference type="AlphaFoldDB" id="Q9UAQ1"/>
<dbReference type="PROSITE" id="PS50262">
    <property type="entry name" value="G_PROTEIN_RECEP_F1_2"/>
    <property type="match status" value="1"/>
</dbReference>
<dbReference type="RefSeq" id="NP_503336.1">
    <property type="nucleotide sequence ID" value="NM_070935.1"/>
</dbReference>
<dbReference type="SMR" id="Q9UAQ1"/>
<evidence type="ECO:0000256" key="2">
    <source>
        <dbReference type="ARBA" id="ARBA00022692"/>
    </source>
</evidence>
<comment type="subcellular location">
    <subcellularLocation>
        <location evidence="1">Membrane</location>
    </subcellularLocation>
</comment>
<evidence type="ECO:0000256" key="3">
    <source>
        <dbReference type="ARBA" id="ARBA00022989"/>
    </source>
</evidence>
<dbReference type="Gene3D" id="1.20.1070.10">
    <property type="entry name" value="Rhodopsin 7-helix transmembrane proteins"/>
    <property type="match status" value="1"/>
</dbReference>
<feature type="domain" description="G-protein coupled receptors family 1 profile" evidence="6">
    <location>
        <begin position="33"/>
        <end position="282"/>
    </location>
</feature>
<feature type="transmembrane region" description="Helical" evidence="5">
    <location>
        <begin position="136"/>
        <end position="158"/>
    </location>
</feature>
<name>Q9UAQ1_CAEEL</name>
<dbReference type="Pfam" id="PF10316">
    <property type="entry name" value="7TM_GPCR_Srbc"/>
    <property type="match status" value="1"/>
</dbReference>
<dbReference type="KEGG" id="cel:CELE_F41H8.1"/>